<dbReference type="STRING" id="2018661.A0A2A2KY15"/>
<keyword evidence="6" id="KW-0539">Nucleus</keyword>
<organism evidence="10 11">
    <name type="scientific">Diploscapter pachys</name>
    <dbReference type="NCBI Taxonomy" id="2018661"/>
    <lineage>
        <taxon>Eukaryota</taxon>
        <taxon>Metazoa</taxon>
        <taxon>Ecdysozoa</taxon>
        <taxon>Nematoda</taxon>
        <taxon>Chromadorea</taxon>
        <taxon>Rhabditida</taxon>
        <taxon>Rhabditina</taxon>
        <taxon>Rhabditomorpha</taxon>
        <taxon>Rhabditoidea</taxon>
        <taxon>Rhabditidae</taxon>
        <taxon>Diploscapter</taxon>
    </lineage>
</organism>
<evidence type="ECO:0000256" key="1">
    <source>
        <dbReference type="ARBA" id="ARBA00004123"/>
    </source>
</evidence>
<accession>A0A2A2KY15</accession>
<evidence type="ECO:0000256" key="3">
    <source>
        <dbReference type="ARBA" id="ARBA00022737"/>
    </source>
</evidence>
<feature type="region of interest" description="Disordered" evidence="8">
    <location>
        <begin position="483"/>
        <end position="525"/>
    </location>
</feature>
<protein>
    <recommendedName>
        <fullName evidence="9">C2H2-type domain-containing protein</fullName>
    </recommendedName>
</protein>
<keyword evidence="3" id="KW-0677">Repeat</keyword>
<evidence type="ECO:0000256" key="2">
    <source>
        <dbReference type="ARBA" id="ARBA00022723"/>
    </source>
</evidence>
<evidence type="ECO:0000259" key="9">
    <source>
        <dbReference type="PROSITE" id="PS50157"/>
    </source>
</evidence>
<comment type="caution">
    <text evidence="10">The sequence shown here is derived from an EMBL/GenBank/DDBJ whole genome shotgun (WGS) entry which is preliminary data.</text>
</comment>
<keyword evidence="11" id="KW-1185">Reference proteome</keyword>
<sequence length="542" mass="61988">MESIACCLCPIEKPSSKLLKEHISFDHLDWQPYKCAYCSKTRASKAQLLEHCLAVHQIRDPEMIYESSESRHTQLKKLLMASIRGEKEEPLDVKPVNLTAFQTPLRSATALHNSTFSTAAAVSYVNDISSLDATADSLLQQADSNFSSFISPIPAYSRRKIRSWNPRYSPSSSPERKYSKHSEKKVNKMPKTELKMKNSSGRTVQVKKESIDPANNPNFILCNCCRKYVLKENVKQHAYKHIFKEENLAAFSCSYPDCSFRSHNKMGVAVHIGMIHAHEGDYEVKEMLTKDMEDKAVRMMEKCFDQTEVKAQDFAEKFNDQESIVRTIKKKTNSVKTSFCQICQRDYVTRTDFLFLRHLGLHMKNMHGLVRFACSVCEYTTPQYENMQRHAKTMHGKADCFTDEIGTWSPAQIRKVSKLCFGSEDLAFSRLPDEWHLKWKTASPEADSTMTTDTNTSTSEVQLNPSEMGTVKMELELEMDRETQMEQSMDKEDRTGKDGAEKETEVTNETEEVEHCANDTEKENAAWSEFEKVNAAVHDAIE</sequence>
<feature type="compositionally biased region" description="Basic and acidic residues" evidence="8">
    <location>
        <begin position="174"/>
        <end position="190"/>
    </location>
</feature>
<name>A0A2A2KY15_9BILA</name>
<dbReference type="GO" id="GO:0005634">
    <property type="term" value="C:nucleus"/>
    <property type="evidence" value="ECO:0007669"/>
    <property type="project" value="UniProtKB-SubCell"/>
</dbReference>
<dbReference type="PROSITE" id="PS50157">
    <property type="entry name" value="ZINC_FINGER_C2H2_2"/>
    <property type="match status" value="1"/>
</dbReference>
<keyword evidence="4 7" id="KW-0863">Zinc-finger</keyword>
<feature type="compositionally biased region" description="Basic and acidic residues" evidence="8">
    <location>
        <begin position="483"/>
        <end position="505"/>
    </location>
</feature>
<comment type="subcellular location">
    <subcellularLocation>
        <location evidence="1">Nucleus</location>
    </subcellularLocation>
</comment>
<evidence type="ECO:0000256" key="5">
    <source>
        <dbReference type="ARBA" id="ARBA00022833"/>
    </source>
</evidence>
<dbReference type="GO" id="GO:0008270">
    <property type="term" value="F:zinc ion binding"/>
    <property type="evidence" value="ECO:0007669"/>
    <property type="project" value="UniProtKB-KW"/>
</dbReference>
<feature type="region of interest" description="Disordered" evidence="8">
    <location>
        <begin position="164"/>
        <end position="190"/>
    </location>
</feature>
<dbReference type="EMBL" id="LIAE01007518">
    <property type="protein sequence ID" value="PAV78772.1"/>
    <property type="molecule type" value="Genomic_DNA"/>
</dbReference>
<keyword evidence="2" id="KW-0479">Metal-binding</keyword>
<evidence type="ECO:0000313" key="11">
    <source>
        <dbReference type="Proteomes" id="UP000218231"/>
    </source>
</evidence>
<evidence type="ECO:0000256" key="7">
    <source>
        <dbReference type="PROSITE-ProRule" id="PRU00042"/>
    </source>
</evidence>
<dbReference type="AlphaFoldDB" id="A0A2A2KY15"/>
<keyword evidence="5" id="KW-0862">Zinc</keyword>
<feature type="domain" description="C2H2-type" evidence="9">
    <location>
        <begin position="33"/>
        <end position="61"/>
    </location>
</feature>
<evidence type="ECO:0000256" key="4">
    <source>
        <dbReference type="ARBA" id="ARBA00022771"/>
    </source>
</evidence>
<feature type="compositionally biased region" description="Basic and acidic residues" evidence="8">
    <location>
        <begin position="513"/>
        <end position="525"/>
    </location>
</feature>
<dbReference type="PANTHER" id="PTHR24406">
    <property type="entry name" value="TRANSCRIPTIONAL REPRESSOR CTCFL-RELATED"/>
    <property type="match status" value="1"/>
</dbReference>
<reference evidence="10 11" key="1">
    <citation type="journal article" date="2017" name="Curr. Biol.">
        <title>Genome architecture and evolution of a unichromosomal asexual nematode.</title>
        <authorList>
            <person name="Fradin H."/>
            <person name="Zegar C."/>
            <person name="Gutwein M."/>
            <person name="Lucas J."/>
            <person name="Kovtun M."/>
            <person name="Corcoran D."/>
            <person name="Baugh L.R."/>
            <person name="Kiontke K."/>
            <person name="Gunsalus K."/>
            <person name="Fitch D.H."/>
            <person name="Piano F."/>
        </authorList>
    </citation>
    <scope>NUCLEOTIDE SEQUENCE [LARGE SCALE GENOMIC DNA]</scope>
    <source>
        <strain evidence="10">PF1309</strain>
    </source>
</reference>
<gene>
    <name evidence="10" type="ORF">WR25_07273</name>
</gene>
<dbReference type="Gene3D" id="3.30.160.60">
    <property type="entry name" value="Classic Zinc Finger"/>
    <property type="match status" value="2"/>
</dbReference>
<evidence type="ECO:0000256" key="8">
    <source>
        <dbReference type="SAM" id="MobiDB-lite"/>
    </source>
</evidence>
<dbReference type="SMART" id="SM00355">
    <property type="entry name" value="ZnF_C2H2"/>
    <property type="match status" value="5"/>
</dbReference>
<dbReference type="InterPro" id="IPR050888">
    <property type="entry name" value="ZnF_C2H2-type_TF"/>
</dbReference>
<dbReference type="Proteomes" id="UP000218231">
    <property type="component" value="Unassembled WGS sequence"/>
</dbReference>
<evidence type="ECO:0000313" key="10">
    <source>
        <dbReference type="EMBL" id="PAV78772.1"/>
    </source>
</evidence>
<dbReference type="InterPro" id="IPR013087">
    <property type="entry name" value="Znf_C2H2_type"/>
</dbReference>
<evidence type="ECO:0000256" key="6">
    <source>
        <dbReference type="ARBA" id="ARBA00023242"/>
    </source>
</evidence>
<proteinExistence type="predicted"/>